<protein>
    <recommendedName>
        <fullName evidence="4">MlpB protein</fullName>
    </recommendedName>
</protein>
<dbReference type="PROSITE" id="PS51257">
    <property type="entry name" value="PROKAR_LIPOPROTEIN"/>
    <property type="match status" value="1"/>
</dbReference>
<proteinExistence type="predicted"/>
<dbReference type="Proteomes" id="UP000309016">
    <property type="component" value="Chromosome"/>
</dbReference>
<dbReference type="EMBL" id="CP040812">
    <property type="protein sequence ID" value="QCY70254.1"/>
    <property type="molecule type" value="Genomic_DNA"/>
</dbReference>
<evidence type="ECO:0000313" key="3">
    <source>
        <dbReference type="Proteomes" id="UP000309016"/>
    </source>
</evidence>
<dbReference type="RefSeq" id="WP_139066816.1">
    <property type="nucleotide sequence ID" value="NZ_CP040812.1"/>
</dbReference>
<dbReference type="AlphaFoldDB" id="A0A5B7X439"/>
<dbReference type="KEGG" id="afla:FHG64_13045"/>
<evidence type="ECO:0000256" key="1">
    <source>
        <dbReference type="SAM" id="SignalP"/>
    </source>
</evidence>
<organism evidence="2 3">
    <name type="scientific">Antarcticibacterium flavum</name>
    <dbReference type="NCBI Taxonomy" id="2058175"/>
    <lineage>
        <taxon>Bacteria</taxon>
        <taxon>Pseudomonadati</taxon>
        <taxon>Bacteroidota</taxon>
        <taxon>Flavobacteriia</taxon>
        <taxon>Flavobacteriales</taxon>
        <taxon>Flavobacteriaceae</taxon>
        <taxon>Antarcticibacterium</taxon>
    </lineage>
</organism>
<feature type="signal peptide" evidence="1">
    <location>
        <begin position="1"/>
        <end position="22"/>
    </location>
</feature>
<reference evidence="2 3" key="1">
    <citation type="submission" date="2019-06" db="EMBL/GenBank/DDBJ databases">
        <title>Complete genome sequence of Antarcticibacterium flavum KCTC 52984T from an Antarctic marine sediment.</title>
        <authorList>
            <person name="Lee Y.M."/>
            <person name="Shin S.C."/>
        </authorList>
    </citation>
    <scope>NUCLEOTIDE SEQUENCE [LARGE SCALE GENOMIC DNA]</scope>
    <source>
        <strain evidence="2 3">KCTC 52984</strain>
    </source>
</reference>
<feature type="chain" id="PRO_5022996095" description="MlpB protein" evidence="1">
    <location>
        <begin position="23"/>
        <end position="143"/>
    </location>
</feature>
<keyword evidence="3" id="KW-1185">Reference proteome</keyword>
<name>A0A5B7X439_9FLAO</name>
<evidence type="ECO:0000313" key="2">
    <source>
        <dbReference type="EMBL" id="QCY70254.1"/>
    </source>
</evidence>
<keyword evidence="1" id="KW-0732">Signal</keyword>
<dbReference type="OrthoDB" id="1122197at2"/>
<accession>A0A5B7X439</accession>
<gene>
    <name evidence="2" type="ORF">FHG64_13045</name>
</gene>
<evidence type="ECO:0008006" key="4">
    <source>
        <dbReference type="Google" id="ProtNLM"/>
    </source>
</evidence>
<sequence length="143" mass="15720">MKKSIKVLTGMFLIGISLLSCNSATEKEKAVEKGIAVGENNQISYQVGDHLPNDLVCMVNNAYMGKPQLPVPVEGKTYYGCCDMCVGKLNNDESARMAQDPFTGKPVDKSTSYIVLTSKEGAVAYFESEESYKDYKIKNKSIQ</sequence>